<dbReference type="InterPro" id="IPR049940">
    <property type="entry name" value="GluQ/Sye"/>
</dbReference>
<evidence type="ECO:0000256" key="1">
    <source>
        <dbReference type="ARBA" id="ARBA00022598"/>
    </source>
</evidence>
<gene>
    <name evidence="9" type="ORF">FYJ85_07405</name>
</gene>
<dbReference type="GO" id="GO:0005524">
    <property type="term" value="F:ATP binding"/>
    <property type="evidence" value="ECO:0007669"/>
    <property type="project" value="UniProtKB-KW"/>
</dbReference>
<proteinExistence type="inferred from homology"/>
<evidence type="ECO:0000256" key="2">
    <source>
        <dbReference type="ARBA" id="ARBA00022723"/>
    </source>
</evidence>
<name>A0A844G151_9BACT</name>
<keyword evidence="1 7" id="KW-0436">Ligase</keyword>
<evidence type="ECO:0000256" key="3">
    <source>
        <dbReference type="ARBA" id="ARBA00022741"/>
    </source>
</evidence>
<dbReference type="Proteomes" id="UP000435649">
    <property type="component" value="Unassembled WGS sequence"/>
</dbReference>
<dbReference type="PANTHER" id="PTHR43311:SF1">
    <property type="entry name" value="GLUTAMYL-Q TRNA(ASP) SYNTHETASE"/>
    <property type="match status" value="1"/>
</dbReference>
<accession>A0A844G151</accession>
<evidence type="ECO:0000313" key="9">
    <source>
        <dbReference type="EMBL" id="MST96873.1"/>
    </source>
</evidence>
<evidence type="ECO:0000259" key="8">
    <source>
        <dbReference type="Pfam" id="PF00749"/>
    </source>
</evidence>
<dbReference type="Pfam" id="PF00749">
    <property type="entry name" value="tRNA-synt_1c"/>
    <property type="match status" value="1"/>
</dbReference>
<evidence type="ECO:0000256" key="7">
    <source>
        <dbReference type="RuleBase" id="RU363037"/>
    </source>
</evidence>
<keyword evidence="2" id="KW-0479">Metal-binding</keyword>
<keyword evidence="6 7" id="KW-0030">Aminoacyl-tRNA synthetase</keyword>
<keyword evidence="7" id="KW-0648">Protein biosynthesis</keyword>
<comment type="similarity">
    <text evidence="7">Belongs to the class-I aminoacyl-tRNA synthetase family.</text>
</comment>
<dbReference type="GO" id="GO:0004818">
    <property type="term" value="F:glutamate-tRNA ligase activity"/>
    <property type="evidence" value="ECO:0007669"/>
    <property type="project" value="TreeGrafter"/>
</dbReference>
<evidence type="ECO:0000313" key="10">
    <source>
        <dbReference type="Proteomes" id="UP000435649"/>
    </source>
</evidence>
<dbReference type="PANTHER" id="PTHR43311">
    <property type="entry name" value="GLUTAMATE--TRNA LIGASE"/>
    <property type="match status" value="1"/>
</dbReference>
<protein>
    <submittedName>
        <fullName evidence="9">tRNA glutamyl-Q(34) synthetase GluQRS</fullName>
    </submittedName>
</protein>
<evidence type="ECO:0000256" key="5">
    <source>
        <dbReference type="ARBA" id="ARBA00022840"/>
    </source>
</evidence>
<keyword evidence="4" id="KW-0862">Zinc</keyword>
<keyword evidence="3 7" id="KW-0547">Nucleotide-binding</keyword>
<dbReference type="InterPro" id="IPR000924">
    <property type="entry name" value="Glu/Gln-tRNA-synth"/>
</dbReference>
<dbReference type="Gene3D" id="3.40.50.620">
    <property type="entry name" value="HUPs"/>
    <property type="match status" value="1"/>
</dbReference>
<dbReference type="InterPro" id="IPR001412">
    <property type="entry name" value="aa-tRNA-synth_I_CS"/>
</dbReference>
<dbReference type="SUPFAM" id="SSF52374">
    <property type="entry name" value="Nucleotidylyl transferase"/>
    <property type="match status" value="1"/>
</dbReference>
<sequence length="330" mass="36837">MNKEREIRGRFAPSPTGPLHLGNAMTFLVAWLSVRSRGGRIVMRIEDIEGHGRDPAVIEGNCRDLLRLGLEWDEGYRAGGPHGPYRQSERAELYRRALDRLLEQELVYPCVCSRRDARQAGAAPHAGDCRMYDGRCRGRFADYAEAARALASSGRLPAWRFRVPDREVVFRDRLCGGQRVNPALTYGDFPIARHPDGIGYQLAVVTDDIDMRITEVVRGGDLLECTPWQILLYRALAPEFPLPEFCHLPVVTGADGKRLAKRTGSLTLESLFERGVRPGTVLGLLAFWGGWAEFGEELTLPELLERFDLSALRGRKPCLDGAALRLLGAE</sequence>
<dbReference type="GO" id="GO:0005829">
    <property type="term" value="C:cytosol"/>
    <property type="evidence" value="ECO:0007669"/>
    <property type="project" value="TreeGrafter"/>
</dbReference>
<dbReference type="PRINTS" id="PR00987">
    <property type="entry name" value="TRNASYNTHGLU"/>
</dbReference>
<dbReference type="GO" id="GO:0006424">
    <property type="term" value="P:glutamyl-tRNA aminoacylation"/>
    <property type="evidence" value="ECO:0007669"/>
    <property type="project" value="TreeGrafter"/>
</dbReference>
<dbReference type="InterPro" id="IPR014729">
    <property type="entry name" value="Rossmann-like_a/b/a_fold"/>
</dbReference>
<evidence type="ECO:0000256" key="4">
    <source>
        <dbReference type="ARBA" id="ARBA00022833"/>
    </source>
</evidence>
<organism evidence="9 10">
    <name type="scientific">Victivallis lenta</name>
    <dbReference type="NCBI Taxonomy" id="2606640"/>
    <lineage>
        <taxon>Bacteria</taxon>
        <taxon>Pseudomonadati</taxon>
        <taxon>Lentisphaerota</taxon>
        <taxon>Lentisphaeria</taxon>
        <taxon>Victivallales</taxon>
        <taxon>Victivallaceae</taxon>
        <taxon>Victivallis</taxon>
    </lineage>
</organism>
<keyword evidence="10" id="KW-1185">Reference proteome</keyword>
<feature type="domain" description="Glutamyl/glutaminyl-tRNA synthetase class Ib catalytic" evidence="8">
    <location>
        <begin position="6"/>
        <end position="288"/>
    </location>
</feature>
<comment type="caution">
    <text evidence="9">The sequence shown here is derived from an EMBL/GenBank/DDBJ whole genome shotgun (WGS) entry which is preliminary data.</text>
</comment>
<dbReference type="EMBL" id="VUNS01000006">
    <property type="protein sequence ID" value="MST96873.1"/>
    <property type="molecule type" value="Genomic_DNA"/>
</dbReference>
<dbReference type="PROSITE" id="PS00178">
    <property type="entry name" value="AA_TRNA_LIGASE_I"/>
    <property type="match status" value="1"/>
</dbReference>
<keyword evidence="5 7" id="KW-0067">ATP-binding</keyword>
<reference evidence="9 10" key="1">
    <citation type="submission" date="2019-08" db="EMBL/GenBank/DDBJ databases">
        <title>In-depth cultivation of the pig gut microbiome towards novel bacterial diversity and tailored functional studies.</title>
        <authorList>
            <person name="Wylensek D."/>
            <person name="Hitch T.C.A."/>
            <person name="Clavel T."/>
        </authorList>
    </citation>
    <scope>NUCLEOTIDE SEQUENCE [LARGE SCALE GENOMIC DNA]</scope>
    <source>
        <strain evidence="9 10">BBE-744-WT-12</strain>
    </source>
</reference>
<dbReference type="AlphaFoldDB" id="A0A844G151"/>
<evidence type="ECO:0000256" key="6">
    <source>
        <dbReference type="ARBA" id="ARBA00023146"/>
    </source>
</evidence>
<dbReference type="RefSeq" id="WP_154417653.1">
    <property type="nucleotide sequence ID" value="NZ_VUNS01000006.1"/>
</dbReference>
<dbReference type="InterPro" id="IPR020058">
    <property type="entry name" value="Glu/Gln-tRNA-synth_Ib_cat-dom"/>
</dbReference>